<reference evidence="2" key="1">
    <citation type="submission" date="2021-03" db="EMBL/GenBank/DDBJ databases">
        <title>Description of Psychrosphaera ytuae sp. nov. isolated from deep sea sediment of South China Sea.</title>
        <authorList>
            <person name="Zhang J."/>
            <person name="Xu X.-D."/>
        </authorList>
    </citation>
    <scope>NUCLEOTIDE SEQUENCE</scope>
    <source>
        <strain evidence="2">MTZ26</strain>
    </source>
</reference>
<gene>
    <name evidence="2" type="ORF">J1N51_11580</name>
</gene>
<proteinExistence type="predicted"/>
<name>A0A975DA57_9GAMM</name>
<dbReference type="RefSeq" id="WP_208831424.1">
    <property type="nucleotide sequence ID" value="NZ_CP072110.1"/>
</dbReference>
<dbReference type="CDD" id="cd02440">
    <property type="entry name" value="AdoMet_MTases"/>
    <property type="match status" value="1"/>
</dbReference>
<keyword evidence="1" id="KW-0620">Polyamine biosynthesis</keyword>
<dbReference type="InterPro" id="IPR029063">
    <property type="entry name" value="SAM-dependent_MTases_sf"/>
</dbReference>
<dbReference type="AlphaFoldDB" id="A0A975DA57"/>
<dbReference type="Proteomes" id="UP000682739">
    <property type="component" value="Chromosome"/>
</dbReference>
<keyword evidence="3" id="KW-1185">Reference proteome</keyword>
<dbReference type="Gene3D" id="3.40.50.150">
    <property type="entry name" value="Vaccinia Virus protein VP39"/>
    <property type="match status" value="1"/>
</dbReference>
<organism evidence="2 3">
    <name type="scientific">Psychrosphaera ytuae</name>
    <dbReference type="NCBI Taxonomy" id="2820710"/>
    <lineage>
        <taxon>Bacteria</taxon>
        <taxon>Pseudomonadati</taxon>
        <taxon>Pseudomonadota</taxon>
        <taxon>Gammaproteobacteria</taxon>
        <taxon>Alteromonadales</taxon>
        <taxon>Pseudoalteromonadaceae</taxon>
        <taxon>Psychrosphaera</taxon>
    </lineage>
</organism>
<protein>
    <recommendedName>
        <fullName evidence="4">Spermidine synthase</fullName>
    </recommendedName>
</protein>
<evidence type="ECO:0000256" key="1">
    <source>
        <dbReference type="ARBA" id="ARBA00023115"/>
    </source>
</evidence>
<dbReference type="SUPFAM" id="SSF53335">
    <property type="entry name" value="S-adenosyl-L-methionine-dependent methyltransferases"/>
    <property type="match status" value="1"/>
</dbReference>
<evidence type="ECO:0000313" key="3">
    <source>
        <dbReference type="Proteomes" id="UP000682739"/>
    </source>
</evidence>
<evidence type="ECO:0000313" key="2">
    <source>
        <dbReference type="EMBL" id="QTH63367.1"/>
    </source>
</evidence>
<evidence type="ECO:0008006" key="4">
    <source>
        <dbReference type="Google" id="ProtNLM"/>
    </source>
</evidence>
<dbReference type="KEGG" id="psym:J1N51_11580"/>
<dbReference type="GO" id="GO:0006596">
    <property type="term" value="P:polyamine biosynthetic process"/>
    <property type="evidence" value="ECO:0007669"/>
    <property type="project" value="UniProtKB-KW"/>
</dbReference>
<dbReference type="PANTHER" id="PTHR43317">
    <property type="entry name" value="THERMOSPERMINE SYNTHASE ACAULIS5"/>
    <property type="match status" value="1"/>
</dbReference>
<dbReference type="PANTHER" id="PTHR43317:SF1">
    <property type="entry name" value="THERMOSPERMINE SYNTHASE ACAULIS5"/>
    <property type="match status" value="1"/>
</dbReference>
<dbReference type="Pfam" id="PF01564">
    <property type="entry name" value="Spermine_synth"/>
    <property type="match status" value="1"/>
</dbReference>
<sequence>MDLWQTLLSNEQAKQLYFFQKDGFRIEVIQNKDFYRLEINGVIQSAFANTAPYMPALSHCAVMLLPLLHDSRPTSVLELGGGGQSLQRYFKHAFPHIDFISIEADKDVNLALQSLPGFNQLSIVQTDAFEHIKECKNNNRHFDWLIVDLFAGADAPAQTKSDSFYRDLKQLLNPGGWLIVNCLTDDKAQLNLLRDSINNGFEISTVNPAFGVKAFAVPGQKNHIFLLKHQAPETQTPFVFPKDIEQHNLFKSQ</sequence>
<accession>A0A975DA57</accession>
<dbReference type="EMBL" id="CP072110">
    <property type="protein sequence ID" value="QTH63367.1"/>
    <property type="molecule type" value="Genomic_DNA"/>
</dbReference>